<proteinExistence type="predicted"/>
<dbReference type="SUPFAM" id="SSF103575">
    <property type="entry name" value="Plexin repeat"/>
    <property type="match status" value="1"/>
</dbReference>
<protein>
    <submittedName>
        <fullName evidence="2">Uncharacterized protein</fullName>
    </submittedName>
</protein>
<sequence length="124" mass="13887">MIRLMQCQNSMDPYCSWQSELEECFPTSPTIGNEAPHPVRQSQIQRSSSIIAKLTEQIKQVRRRQSLLGWHFGLAGSKDSGRDGLPGNQVAKGDKITDVKMGSEGHAGETGLPYNTRWVQLVRF</sequence>
<dbReference type="AlphaFoldDB" id="A0A8J2RL69"/>
<reference evidence="2" key="1">
    <citation type="submission" date="2021-11" db="EMBL/GenBank/DDBJ databases">
        <authorList>
            <person name="Schell T."/>
        </authorList>
    </citation>
    <scope>NUCLEOTIDE SEQUENCE</scope>
    <source>
        <strain evidence="2">M5</strain>
    </source>
</reference>
<dbReference type="EMBL" id="CAKKLH010000101">
    <property type="protein sequence ID" value="CAH0102977.1"/>
    <property type="molecule type" value="Genomic_DNA"/>
</dbReference>
<feature type="compositionally biased region" description="Basic and acidic residues" evidence="1">
    <location>
        <begin position="92"/>
        <end position="107"/>
    </location>
</feature>
<gene>
    <name evidence="2" type="ORF">DGAL_LOCUS5505</name>
</gene>
<evidence type="ECO:0000313" key="2">
    <source>
        <dbReference type="EMBL" id="CAH0102977.1"/>
    </source>
</evidence>
<evidence type="ECO:0000313" key="3">
    <source>
        <dbReference type="Proteomes" id="UP000789390"/>
    </source>
</evidence>
<dbReference type="Proteomes" id="UP000789390">
    <property type="component" value="Unassembled WGS sequence"/>
</dbReference>
<feature type="region of interest" description="Disordered" evidence="1">
    <location>
        <begin position="77"/>
        <end position="109"/>
    </location>
</feature>
<accession>A0A8J2RL69</accession>
<name>A0A8J2RL69_9CRUS</name>
<keyword evidence="3" id="KW-1185">Reference proteome</keyword>
<comment type="caution">
    <text evidence="2">The sequence shown here is derived from an EMBL/GenBank/DDBJ whole genome shotgun (WGS) entry which is preliminary data.</text>
</comment>
<organism evidence="2 3">
    <name type="scientific">Daphnia galeata</name>
    <dbReference type="NCBI Taxonomy" id="27404"/>
    <lineage>
        <taxon>Eukaryota</taxon>
        <taxon>Metazoa</taxon>
        <taxon>Ecdysozoa</taxon>
        <taxon>Arthropoda</taxon>
        <taxon>Crustacea</taxon>
        <taxon>Branchiopoda</taxon>
        <taxon>Diplostraca</taxon>
        <taxon>Cladocera</taxon>
        <taxon>Anomopoda</taxon>
        <taxon>Daphniidae</taxon>
        <taxon>Daphnia</taxon>
    </lineage>
</organism>
<evidence type="ECO:0000256" key="1">
    <source>
        <dbReference type="SAM" id="MobiDB-lite"/>
    </source>
</evidence>